<protein>
    <submittedName>
        <fullName evidence="1">Uncharacterized protein</fullName>
    </submittedName>
</protein>
<proteinExistence type="predicted"/>
<keyword evidence="2" id="KW-1185">Reference proteome</keyword>
<evidence type="ECO:0000313" key="1">
    <source>
        <dbReference type="EMBL" id="OKS87542.1"/>
    </source>
</evidence>
<dbReference type="RefSeq" id="WP_074490135.1">
    <property type="nucleotide sequence ID" value="NZ_FPAM01000006.1"/>
</dbReference>
<organism evidence="1 2">
    <name type="scientific">Mucilaginibacter polytrichastri</name>
    <dbReference type="NCBI Taxonomy" id="1302689"/>
    <lineage>
        <taxon>Bacteria</taxon>
        <taxon>Pseudomonadati</taxon>
        <taxon>Bacteroidota</taxon>
        <taxon>Sphingobacteriia</taxon>
        <taxon>Sphingobacteriales</taxon>
        <taxon>Sphingobacteriaceae</taxon>
        <taxon>Mucilaginibacter</taxon>
    </lineage>
</organism>
<dbReference type="OrthoDB" id="482757at2"/>
<reference evidence="1 2" key="1">
    <citation type="submission" date="2016-11" db="EMBL/GenBank/DDBJ databases">
        <title>Whole Genome Sequencing of Mucilaginibacter polytrichastri RG4-7(T) isolated from the moss sample.</title>
        <authorList>
            <person name="Li Y."/>
        </authorList>
    </citation>
    <scope>NUCLEOTIDE SEQUENCE [LARGE SCALE GENOMIC DNA]</scope>
    <source>
        <strain evidence="1 2">RG4-7</strain>
    </source>
</reference>
<dbReference type="EMBL" id="MPPL01000001">
    <property type="protein sequence ID" value="OKS87542.1"/>
    <property type="molecule type" value="Genomic_DNA"/>
</dbReference>
<dbReference type="Proteomes" id="UP000186720">
    <property type="component" value="Unassembled WGS sequence"/>
</dbReference>
<gene>
    <name evidence="1" type="ORF">RG47T_3003</name>
</gene>
<evidence type="ECO:0000313" key="2">
    <source>
        <dbReference type="Proteomes" id="UP000186720"/>
    </source>
</evidence>
<dbReference type="STRING" id="1302689.RG47T_3003"/>
<name>A0A1Q6A0P2_9SPHI</name>
<dbReference type="AlphaFoldDB" id="A0A1Q6A0P2"/>
<sequence length="255" mass="29023">MAKSKKIGKILSPAEYVKLYSTMKLDGKKIAQIDLLIDHKIIPNKNRYVSIRNQVVGAVDSNITRNLICFANPEDTASIASVLKGQGLRNNTFTIPAPVADSKGVPWFVIALIHYIECDFNFSKHLFNGDSLKDYTHRFPPGYPKVHHKPPFTFDESAVNALKYEGFDKIDHWNVPVILKNLEKYNGFGYEMYQNMNSPYLWSGSDIYKSGKYIETKKDGKWKSDFYPKAVSSQLGTAVILKRMETRGLITIIYN</sequence>
<comment type="caution">
    <text evidence="1">The sequence shown here is derived from an EMBL/GenBank/DDBJ whole genome shotgun (WGS) entry which is preliminary data.</text>
</comment>
<accession>A0A1Q6A0P2</accession>